<dbReference type="InterPro" id="IPR015943">
    <property type="entry name" value="WD40/YVTN_repeat-like_dom_sf"/>
</dbReference>
<keyword evidence="7" id="KW-1185">Reference proteome</keyword>
<evidence type="ECO:0000313" key="6">
    <source>
        <dbReference type="EMBL" id="CAL1329295.1"/>
    </source>
</evidence>
<dbReference type="NCBIfam" id="TIGR03300">
    <property type="entry name" value="assembly_YfgL"/>
    <property type="match status" value="1"/>
</dbReference>
<keyword evidence="4" id="KW-0449">Lipoprotein</keyword>
<dbReference type="HAMAP" id="MF_00923">
    <property type="entry name" value="OM_assembly_BamB"/>
    <property type="match status" value="1"/>
</dbReference>
<dbReference type="InterPro" id="IPR017687">
    <property type="entry name" value="BamB"/>
</dbReference>
<evidence type="ECO:0000259" key="5">
    <source>
        <dbReference type="Pfam" id="PF13360"/>
    </source>
</evidence>
<accession>A0ABM9NPA8</accession>
<comment type="subcellular location">
    <subcellularLocation>
        <location evidence="4">Cell outer membrane</location>
        <topology evidence="4">Lipid-anchor</topology>
    </subcellularLocation>
</comment>
<comment type="subunit">
    <text evidence="4">Part of the Bam complex, which is composed of the outer membrane protein BamA, and four lipoproteins BamB, BamC, BamD and BamE.</text>
</comment>
<comment type="similarity">
    <text evidence="4">Belongs to the BamB family.</text>
</comment>
<comment type="function">
    <text evidence="4">Part of the outer membrane protein assembly complex, which is involved in assembly and insertion of beta-barrel proteins into the outer membrane.</text>
</comment>
<evidence type="ECO:0000256" key="4">
    <source>
        <dbReference type="HAMAP-Rule" id="MF_00923"/>
    </source>
</evidence>
<evidence type="ECO:0000256" key="2">
    <source>
        <dbReference type="ARBA" id="ARBA00023136"/>
    </source>
</evidence>
<dbReference type="SMART" id="SM00564">
    <property type="entry name" value="PQQ"/>
    <property type="match status" value="7"/>
</dbReference>
<gene>
    <name evidence="4 6" type="primary">bamB</name>
    <name evidence="6" type="ORF">PRHACTZTBTEA_373</name>
</gene>
<keyword evidence="1 4" id="KW-0732">Signal</keyword>
<evidence type="ECO:0000256" key="3">
    <source>
        <dbReference type="ARBA" id="ARBA00023237"/>
    </source>
</evidence>
<dbReference type="Pfam" id="PF13360">
    <property type="entry name" value="PQQ_2"/>
    <property type="match status" value="1"/>
</dbReference>
<dbReference type="EMBL" id="OZ034688">
    <property type="protein sequence ID" value="CAL1329295.1"/>
    <property type="molecule type" value="Genomic_DNA"/>
</dbReference>
<reference evidence="6" key="1">
    <citation type="submission" date="2024-04" db="EMBL/GenBank/DDBJ databases">
        <authorList>
            <person name="Manzano-Marin A."/>
            <person name="Manzano-Marin A."/>
            <person name="Alejandro Manzano Marin A."/>
        </authorList>
    </citation>
    <scope>NUCLEOTIDE SEQUENCE [LARGE SCALE GENOMIC DNA]</scope>
    <source>
        <strain evidence="6">TABTEA</strain>
    </source>
</reference>
<dbReference type="PANTHER" id="PTHR34512">
    <property type="entry name" value="CELL SURFACE PROTEIN"/>
    <property type="match status" value="1"/>
</dbReference>
<protein>
    <recommendedName>
        <fullName evidence="4">Outer membrane protein assembly factor BamB</fullName>
    </recommendedName>
</protein>
<organism evidence="6 7">
    <name type="scientific">Candidatus Providencia siddallii</name>
    <dbReference type="NCBI Taxonomy" id="1715285"/>
    <lineage>
        <taxon>Bacteria</taxon>
        <taxon>Pseudomonadati</taxon>
        <taxon>Pseudomonadota</taxon>
        <taxon>Gammaproteobacteria</taxon>
        <taxon>Enterobacterales</taxon>
        <taxon>Morganellaceae</taxon>
        <taxon>Providencia</taxon>
    </lineage>
</organism>
<proteinExistence type="inferred from homology"/>
<evidence type="ECO:0000313" key="7">
    <source>
        <dbReference type="Proteomes" id="UP001497533"/>
    </source>
</evidence>
<dbReference type="PANTHER" id="PTHR34512:SF30">
    <property type="entry name" value="OUTER MEMBRANE PROTEIN ASSEMBLY FACTOR BAMB"/>
    <property type="match status" value="1"/>
</dbReference>
<keyword evidence="4" id="KW-0564">Palmitate</keyword>
<dbReference type="Proteomes" id="UP001497533">
    <property type="component" value="Chromosome"/>
</dbReference>
<dbReference type="SUPFAM" id="SSF50998">
    <property type="entry name" value="Quinoprotein alcohol dehydrogenase-like"/>
    <property type="match status" value="1"/>
</dbReference>
<sequence>MQLYKKTLILSIIFILFISCSVKQKIFLFEKSKFNSLFTPTILFKKKIKNKTKNFYSKLSPVLEDSIIYIANREGVVKAFEINNSKELWHIDLSINNSFFSSKTSALLSSGLTIYNNKIIIGTERGIVIALNKKNGQIFWKTQVNGEILSKPIVYNNLLIIYTNSGQLQSIDIKTGKIKWTVSLFMKLLSLRGESTPIISFETIIVCGDDGSINAISLSQGELIWKKYIFQLIKMNTINKFNDIDSSPIIDYGKLYVITCDNILLSLDIFSGEVLWKKNLSSINDMIISGENIYIIDLNDRVLSIRKTDGKTLWIQDKLINNCLSPPEMFNGYLVFGDKEGYLYWLNTINGNFVSINKIDNSAIKIRPIQFDDKLMVQTENGTVYLLKI</sequence>
<keyword evidence="3 4" id="KW-0998">Cell outer membrane</keyword>
<dbReference type="InterPro" id="IPR011047">
    <property type="entry name" value="Quinoprotein_ADH-like_sf"/>
</dbReference>
<dbReference type="RefSeq" id="WP_341764765.1">
    <property type="nucleotide sequence ID" value="NZ_OZ034688.1"/>
</dbReference>
<keyword evidence="2 4" id="KW-0472">Membrane</keyword>
<name>A0ABM9NPA8_9GAMM</name>
<evidence type="ECO:0000256" key="1">
    <source>
        <dbReference type="ARBA" id="ARBA00022729"/>
    </source>
</evidence>
<dbReference type="InterPro" id="IPR002372">
    <property type="entry name" value="PQQ_rpt_dom"/>
</dbReference>
<dbReference type="Gene3D" id="2.130.10.10">
    <property type="entry name" value="YVTN repeat-like/Quinoprotein amine dehydrogenase"/>
    <property type="match status" value="1"/>
</dbReference>
<feature type="domain" description="Pyrrolo-quinoline quinone repeat" evidence="5">
    <location>
        <begin position="73"/>
        <end position="316"/>
    </location>
</feature>
<dbReference type="PROSITE" id="PS51257">
    <property type="entry name" value="PROKAR_LIPOPROTEIN"/>
    <property type="match status" value="1"/>
</dbReference>
<dbReference type="InterPro" id="IPR018391">
    <property type="entry name" value="PQQ_b-propeller_rpt"/>
</dbReference>